<keyword evidence="15" id="KW-1015">Disulfide bond</keyword>
<feature type="transmembrane region" description="Helical" evidence="20">
    <location>
        <begin position="643"/>
        <end position="666"/>
    </location>
</feature>
<feature type="domain" description="Apple" evidence="24">
    <location>
        <begin position="358"/>
        <end position="440"/>
    </location>
</feature>
<evidence type="ECO:0000313" key="25">
    <source>
        <dbReference type="EMBL" id="KAG8055161.1"/>
    </source>
</evidence>
<keyword evidence="16" id="KW-0675">Receptor</keyword>
<dbReference type="Pfam" id="PF00954">
    <property type="entry name" value="S_locus_glycop"/>
    <property type="match status" value="1"/>
</dbReference>
<evidence type="ECO:0000313" key="26">
    <source>
        <dbReference type="Proteomes" id="UP000729402"/>
    </source>
</evidence>
<keyword evidence="6" id="KW-0808">Transferase</keyword>
<dbReference type="EC" id="2.7.11.1" evidence="2"/>
<evidence type="ECO:0000256" key="17">
    <source>
        <dbReference type="ARBA" id="ARBA00023180"/>
    </source>
</evidence>
<dbReference type="Proteomes" id="UP000729402">
    <property type="component" value="Unassembled WGS sequence"/>
</dbReference>
<dbReference type="Pfam" id="PF01453">
    <property type="entry name" value="B_lectin"/>
    <property type="match status" value="1"/>
</dbReference>
<evidence type="ECO:0000259" key="22">
    <source>
        <dbReference type="PROSITE" id="PS50011"/>
    </source>
</evidence>
<evidence type="ECO:0000256" key="20">
    <source>
        <dbReference type="SAM" id="Phobius"/>
    </source>
</evidence>
<protein>
    <recommendedName>
        <fullName evidence="2">non-specific serine/threonine protein kinase</fullName>
        <ecNumber evidence="2">2.7.11.1</ecNumber>
    </recommendedName>
</protein>
<evidence type="ECO:0000256" key="16">
    <source>
        <dbReference type="ARBA" id="ARBA00023170"/>
    </source>
</evidence>
<dbReference type="GO" id="GO:0048544">
    <property type="term" value="P:recognition of pollen"/>
    <property type="evidence" value="ECO:0007669"/>
    <property type="project" value="InterPro"/>
</dbReference>
<dbReference type="InterPro" id="IPR003609">
    <property type="entry name" value="Pan_app"/>
</dbReference>
<keyword evidence="14 20" id="KW-0472">Membrane</keyword>
<keyword evidence="26" id="KW-1185">Reference proteome</keyword>
<dbReference type="PANTHER" id="PTHR32444">
    <property type="entry name" value="BULB-TYPE LECTIN DOMAIN-CONTAINING PROTEIN"/>
    <property type="match status" value="1"/>
</dbReference>
<feature type="transmembrane region" description="Helical" evidence="20">
    <location>
        <begin position="460"/>
        <end position="481"/>
    </location>
</feature>
<dbReference type="Pfam" id="PF07714">
    <property type="entry name" value="PK_Tyr_Ser-Thr"/>
    <property type="match status" value="1"/>
</dbReference>
<dbReference type="PROSITE" id="PS50011">
    <property type="entry name" value="PROTEIN_KINASE_DOM"/>
    <property type="match status" value="1"/>
</dbReference>
<dbReference type="EMBL" id="JAAALK010000288">
    <property type="protein sequence ID" value="KAG8055161.1"/>
    <property type="molecule type" value="Genomic_DNA"/>
</dbReference>
<dbReference type="SMART" id="SM00219">
    <property type="entry name" value="TyrKc"/>
    <property type="match status" value="1"/>
</dbReference>
<evidence type="ECO:0000259" key="23">
    <source>
        <dbReference type="PROSITE" id="PS50927"/>
    </source>
</evidence>
<keyword evidence="7 20" id="KW-0812">Transmembrane</keyword>
<dbReference type="SMART" id="SM00473">
    <property type="entry name" value="PAN_AP"/>
    <property type="match status" value="1"/>
</dbReference>
<comment type="subcellular location">
    <subcellularLocation>
        <location evidence="1">Cell membrane</location>
        <topology evidence="1">Single-pass type I membrane protein</topology>
    </subcellularLocation>
</comment>
<evidence type="ECO:0000256" key="18">
    <source>
        <dbReference type="ARBA" id="ARBA00047899"/>
    </source>
</evidence>
<keyword evidence="3" id="KW-1003">Cell membrane</keyword>
<dbReference type="InterPro" id="IPR000858">
    <property type="entry name" value="S_locus_glycoprot_dom"/>
</dbReference>
<evidence type="ECO:0000256" key="12">
    <source>
        <dbReference type="ARBA" id="ARBA00022840"/>
    </source>
</evidence>
<sequence length="667" mass="73705">MMRGMRTRDLGLLLVATAFFSWPAIGNDSIDQATSISGNQTRVSANGIFELGFFKGRTSGGSGGSWYVGIWYANMTEQQTVVWVANRQEPVVDAPGVLRLSADGRLAIIDGQNTTVWSSPAPSGNITRAATASLLDSGNFVVSSDGSRSPESVVWQSFDYPTDTLLPGMKLGVDRKNGIIRNITSCRGAVPTDDPSPGDCIFALVPGGLPEFFLFDKSTPIYTSGPWNGEVLTGVPQLKSQQAKGGFIPKVFWSVEETYYQYSISDPLSRARLVVDGTSKKLQRLWWESGSWKSGNSYPADQCDNYAVCGAFMYCAINVDQSSECSCLPGFKSQGQPGQQPFGPVSSKGCARNTNLTCGAGDGFWRVNEMKLPDATNATVSLGITLDQCRNECLGNCNCRAYAAANVSAGDSPGCVMWTVDLLDMKKNPGVKQYLYIRLAQSEIDSLEAPEKRRRLIRKVLIAVVTTVCSMLLVGCCCCFWRNKTKWKRHTMETRSDTDELPFRARKNFALSPARDHWFDENNTNAEEDLDLPLFDIGVIFDATDQFSANNKIGEGGFGPVYLGILEDGTEVAVKRLSQRSAQGVVEFKNEVKLTAMLQHRNLVRLLGCCIYDNERILVYEYMHNNSLDTFIFGQFIYINNRWYYVVLVCSTNCKCTMLILSGIFYR</sequence>
<dbReference type="Pfam" id="PF08276">
    <property type="entry name" value="PAN_2"/>
    <property type="match status" value="1"/>
</dbReference>
<keyword evidence="8 21" id="KW-0732">Signal</keyword>
<evidence type="ECO:0000256" key="7">
    <source>
        <dbReference type="ARBA" id="ARBA00022692"/>
    </source>
</evidence>
<evidence type="ECO:0000256" key="9">
    <source>
        <dbReference type="ARBA" id="ARBA00022734"/>
    </source>
</evidence>
<dbReference type="InterPro" id="IPR000719">
    <property type="entry name" value="Prot_kinase_dom"/>
</dbReference>
<feature type="chain" id="PRO_5035312091" description="non-specific serine/threonine protein kinase" evidence="21">
    <location>
        <begin position="27"/>
        <end position="667"/>
    </location>
</feature>
<evidence type="ECO:0000256" key="6">
    <source>
        <dbReference type="ARBA" id="ARBA00022679"/>
    </source>
</evidence>
<feature type="domain" description="Bulb-type lectin" evidence="23">
    <location>
        <begin position="27"/>
        <end position="155"/>
    </location>
</feature>
<evidence type="ECO:0000256" key="19">
    <source>
        <dbReference type="ARBA" id="ARBA00048679"/>
    </source>
</evidence>
<dbReference type="GO" id="GO:0030246">
    <property type="term" value="F:carbohydrate binding"/>
    <property type="evidence" value="ECO:0007669"/>
    <property type="project" value="UniProtKB-KW"/>
</dbReference>
<comment type="catalytic activity">
    <reaction evidence="18">
        <text>L-threonyl-[protein] + ATP = O-phospho-L-threonyl-[protein] + ADP + H(+)</text>
        <dbReference type="Rhea" id="RHEA:46608"/>
        <dbReference type="Rhea" id="RHEA-COMP:11060"/>
        <dbReference type="Rhea" id="RHEA-COMP:11605"/>
        <dbReference type="ChEBI" id="CHEBI:15378"/>
        <dbReference type="ChEBI" id="CHEBI:30013"/>
        <dbReference type="ChEBI" id="CHEBI:30616"/>
        <dbReference type="ChEBI" id="CHEBI:61977"/>
        <dbReference type="ChEBI" id="CHEBI:456216"/>
        <dbReference type="EC" id="2.7.11.1"/>
    </reaction>
</comment>
<dbReference type="AlphaFoldDB" id="A0A8J5SCZ7"/>
<keyword evidence="4" id="KW-0723">Serine/threonine-protein kinase</keyword>
<feature type="signal peptide" evidence="21">
    <location>
        <begin position="1"/>
        <end position="26"/>
    </location>
</feature>
<keyword evidence="13 20" id="KW-1133">Transmembrane helix</keyword>
<evidence type="ECO:0000256" key="8">
    <source>
        <dbReference type="ARBA" id="ARBA00022729"/>
    </source>
</evidence>
<dbReference type="FunFam" id="2.90.10.10:FF:000009">
    <property type="entry name" value="Receptor-like serine/threonine-protein kinase SD1-8"/>
    <property type="match status" value="1"/>
</dbReference>
<evidence type="ECO:0000256" key="15">
    <source>
        <dbReference type="ARBA" id="ARBA00023157"/>
    </source>
</evidence>
<keyword evidence="9" id="KW-0430">Lectin</keyword>
<evidence type="ECO:0000256" key="21">
    <source>
        <dbReference type="SAM" id="SignalP"/>
    </source>
</evidence>
<comment type="caution">
    <text evidence="25">The sequence shown here is derived from an EMBL/GenBank/DDBJ whole genome shotgun (WGS) entry which is preliminary data.</text>
</comment>
<evidence type="ECO:0000259" key="24">
    <source>
        <dbReference type="PROSITE" id="PS50948"/>
    </source>
</evidence>
<dbReference type="GO" id="GO:0004713">
    <property type="term" value="F:protein tyrosine kinase activity"/>
    <property type="evidence" value="ECO:0007669"/>
    <property type="project" value="InterPro"/>
</dbReference>
<keyword evidence="12" id="KW-0067">ATP-binding</keyword>
<keyword evidence="17" id="KW-0325">Glycoprotein</keyword>
<evidence type="ECO:0000256" key="3">
    <source>
        <dbReference type="ARBA" id="ARBA00022475"/>
    </source>
</evidence>
<reference evidence="25" key="1">
    <citation type="journal article" date="2021" name="bioRxiv">
        <title>Whole Genome Assembly and Annotation of Northern Wild Rice, Zizania palustris L., Supports a Whole Genome Duplication in the Zizania Genus.</title>
        <authorList>
            <person name="Haas M."/>
            <person name="Kono T."/>
            <person name="Macchietto M."/>
            <person name="Millas R."/>
            <person name="McGilp L."/>
            <person name="Shao M."/>
            <person name="Duquette J."/>
            <person name="Hirsch C.N."/>
            <person name="Kimball J."/>
        </authorList>
    </citation>
    <scope>NUCLEOTIDE SEQUENCE</scope>
    <source>
        <tissue evidence="25">Fresh leaf tissue</tissue>
    </source>
</reference>
<evidence type="ECO:0000256" key="1">
    <source>
        <dbReference type="ARBA" id="ARBA00004251"/>
    </source>
</evidence>
<dbReference type="PROSITE" id="PS50927">
    <property type="entry name" value="BULB_LECTIN"/>
    <property type="match status" value="1"/>
</dbReference>
<organism evidence="25 26">
    <name type="scientific">Zizania palustris</name>
    <name type="common">Northern wild rice</name>
    <dbReference type="NCBI Taxonomy" id="103762"/>
    <lineage>
        <taxon>Eukaryota</taxon>
        <taxon>Viridiplantae</taxon>
        <taxon>Streptophyta</taxon>
        <taxon>Embryophyta</taxon>
        <taxon>Tracheophyta</taxon>
        <taxon>Spermatophyta</taxon>
        <taxon>Magnoliopsida</taxon>
        <taxon>Liliopsida</taxon>
        <taxon>Poales</taxon>
        <taxon>Poaceae</taxon>
        <taxon>BOP clade</taxon>
        <taxon>Oryzoideae</taxon>
        <taxon>Oryzeae</taxon>
        <taxon>Zizaniinae</taxon>
        <taxon>Zizania</taxon>
    </lineage>
</organism>
<proteinExistence type="predicted"/>
<comment type="catalytic activity">
    <reaction evidence="19">
        <text>L-seryl-[protein] + ATP = O-phospho-L-seryl-[protein] + ADP + H(+)</text>
        <dbReference type="Rhea" id="RHEA:17989"/>
        <dbReference type="Rhea" id="RHEA-COMP:9863"/>
        <dbReference type="Rhea" id="RHEA-COMP:11604"/>
        <dbReference type="ChEBI" id="CHEBI:15378"/>
        <dbReference type="ChEBI" id="CHEBI:29999"/>
        <dbReference type="ChEBI" id="CHEBI:30616"/>
        <dbReference type="ChEBI" id="CHEBI:83421"/>
        <dbReference type="ChEBI" id="CHEBI:456216"/>
        <dbReference type="EC" id="2.7.11.1"/>
    </reaction>
</comment>
<dbReference type="InterPro" id="IPR001480">
    <property type="entry name" value="Bulb-type_lectin_dom"/>
</dbReference>
<accession>A0A8J5SCZ7</accession>
<reference evidence="25" key="2">
    <citation type="submission" date="2021-02" db="EMBL/GenBank/DDBJ databases">
        <authorList>
            <person name="Kimball J.A."/>
            <person name="Haas M.W."/>
            <person name="Macchietto M."/>
            <person name="Kono T."/>
            <person name="Duquette J."/>
            <person name="Shao M."/>
        </authorList>
    </citation>
    <scope>NUCLEOTIDE SEQUENCE</scope>
    <source>
        <tissue evidence="25">Fresh leaf tissue</tissue>
    </source>
</reference>
<evidence type="ECO:0000256" key="14">
    <source>
        <dbReference type="ARBA" id="ARBA00023136"/>
    </source>
</evidence>
<keyword evidence="10" id="KW-0547">Nucleotide-binding</keyword>
<dbReference type="InterPro" id="IPR001245">
    <property type="entry name" value="Ser-Thr/Tyr_kinase_cat_dom"/>
</dbReference>
<dbReference type="CDD" id="cd00028">
    <property type="entry name" value="B_lectin"/>
    <property type="match status" value="1"/>
</dbReference>
<keyword evidence="11" id="KW-0418">Kinase</keyword>
<keyword evidence="5" id="KW-0597">Phosphoprotein</keyword>
<dbReference type="CDD" id="cd01098">
    <property type="entry name" value="PAN_AP_plant"/>
    <property type="match status" value="1"/>
</dbReference>
<dbReference type="OrthoDB" id="785331at2759"/>
<name>A0A8J5SCZ7_ZIZPA</name>
<evidence type="ECO:0000256" key="4">
    <source>
        <dbReference type="ARBA" id="ARBA00022527"/>
    </source>
</evidence>
<dbReference type="GO" id="GO:0005524">
    <property type="term" value="F:ATP binding"/>
    <property type="evidence" value="ECO:0007669"/>
    <property type="project" value="UniProtKB-KW"/>
</dbReference>
<dbReference type="InterPro" id="IPR020635">
    <property type="entry name" value="Tyr_kinase_cat_dom"/>
</dbReference>
<evidence type="ECO:0000256" key="11">
    <source>
        <dbReference type="ARBA" id="ARBA00022777"/>
    </source>
</evidence>
<evidence type="ECO:0000256" key="5">
    <source>
        <dbReference type="ARBA" id="ARBA00022553"/>
    </source>
</evidence>
<evidence type="ECO:0000256" key="2">
    <source>
        <dbReference type="ARBA" id="ARBA00012513"/>
    </source>
</evidence>
<dbReference type="PANTHER" id="PTHR32444:SF183">
    <property type="entry name" value="APPLE DOMAIN-CONTAINING PROTEIN"/>
    <property type="match status" value="1"/>
</dbReference>
<dbReference type="FunFam" id="3.30.200.20:FF:000195">
    <property type="entry name" value="G-type lectin S-receptor-like serine/threonine-protein kinase"/>
    <property type="match status" value="1"/>
</dbReference>
<evidence type="ECO:0000256" key="13">
    <source>
        <dbReference type="ARBA" id="ARBA00022989"/>
    </source>
</evidence>
<gene>
    <name evidence="25" type="ORF">GUJ93_ZPchr0001g29590</name>
</gene>
<evidence type="ECO:0000256" key="10">
    <source>
        <dbReference type="ARBA" id="ARBA00022741"/>
    </source>
</evidence>
<dbReference type="SMART" id="SM00108">
    <property type="entry name" value="B_lectin"/>
    <property type="match status" value="1"/>
</dbReference>
<dbReference type="PROSITE" id="PS50948">
    <property type="entry name" value="PAN"/>
    <property type="match status" value="1"/>
</dbReference>
<dbReference type="GO" id="GO:0004674">
    <property type="term" value="F:protein serine/threonine kinase activity"/>
    <property type="evidence" value="ECO:0007669"/>
    <property type="project" value="UniProtKB-KW"/>
</dbReference>
<dbReference type="GO" id="GO:0005886">
    <property type="term" value="C:plasma membrane"/>
    <property type="evidence" value="ECO:0007669"/>
    <property type="project" value="UniProtKB-SubCell"/>
</dbReference>
<feature type="domain" description="Protein kinase" evidence="22">
    <location>
        <begin position="547"/>
        <end position="667"/>
    </location>
</feature>